<proteinExistence type="predicted"/>
<organism evidence="2 3">
    <name type="scientific">Mycena albidolilacea</name>
    <dbReference type="NCBI Taxonomy" id="1033008"/>
    <lineage>
        <taxon>Eukaryota</taxon>
        <taxon>Fungi</taxon>
        <taxon>Dikarya</taxon>
        <taxon>Basidiomycota</taxon>
        <taxon>Agaricomycotina</taxon>
        <taxon>Agaricomycetes</taxon>
        <taxon>Agaricomycetidae</taxon>
        <taxon>Agaricales</taxon>
        <taxon>Marasmiineae</taxon>
        <taxon>Mycenaceae</taxon>
        <taxon>Mycena</taxon>
    </lineage>
</organism>
<dbReference type="AlphaFoldDB" id="A0AAD7A8A6"/>
<keyword evidence="3" id="KW-1185">Reference proteome</keyword>
<name>A0AAD7A8A6_9AGAR</name>
<keyword evidence="1" id="KW-1133">Transmembrane helix</keyword>
<keyword evidence="1" id="KW-0812">Transmembrane</keyword>
<comment type="caution">
    <text evidence="2">The sequence shown here is derived from an EMBL/GenBank/DDBJ whole genome shotgun (WGS) entry which is preliminary data.</text>
</comment>
<gene>
    <name evidence="2" type="ORF">DFH08DRAFT_97938</name>
</gene>
<sequence>MHADSAKRTGSYVLPLVPKPSPIMQFRIRGSLQRSSDVGALWKSSACFFLSTLMRVQFNPSSCIMGHVAYVHHYTYYLPTFYVAVLMLAHLLDRFIFSSHHWRQQTKVISLGSVVSCFWWVRAYQHKAFYGAKFVRTFHRTRWTVTELEYIYRIVHYSTCSAYLFVLRFY</sequence>
<evidence type="ECO:0000313" key="3">
    <source>
        <dbReference type="Proteomes" id="UP001218218"/>
    </source>
</evidence>
<evidence type="ECO:0000313" key="2">
    <source>
        <dbReference type="EMBL" id="KAJ7351266.1"/>
    </source>
</evidence>
<dbReference type="EMBL" id="JARIHO010000013">
    <property type="protein sequence ID" value="KAJ7351266.1"/>
    <property type="molecule type" value="Genomic_DNA"/>
</dbReference>
<dbReference type="Proteomes" id="UP001218218">
    <property type="component" value="Unassembled WGS sequence"/>
</dbReference>
<accession>A0AAD7A8A6</accession>
<keyword evidence="1" id="KW-0472">Membrane</keyword>
<feature type="transmembrane region" description="Helical" evidence="1">
    <location>
        <begin position="76"/>
        <end position="96"/>
    </location>
</feature>
<reference evidence="2" key="1">
    <citation type="submission" date="2023-03" db="EMBL/GenBank/DDBJ databases">
        <title>Massive genome expansion in bonnet fungi (Mycena s.s.) driven by repeated elements and novel gene families across ecological guilds.</title>
        <authorList>
            <consortium name="Lawrence Berkeley National Laboratory"/>
            <person name="Harder C.B."/>
            <person name="Miyauchi S."/>
            <person name="Viragh M."/>
            <person name="Kuo A."/>
            <person name="Thoen E."/>
            <person name="Andreopoulos B."/>
            <person name="Lu D."/>
            <person name="Skrede I."/>
            <person name="Drula E."/>
            <person name="Henrissat B."/>
            <person name="Morin E."/>
            <person name="Kohler A."/>
            <person name="Barry K."/>
            <person name="LaButti K."/>
            <person name="Morin E."/>
            <person name="Salamov A."/>
            <person name="Lipzen A."/>
            <person name="Mereny Z."/>
            <person name="Hegedus B."/>
            <person name="Baldrian P."/>
            <person name="Stursova M."/>
            <person name="Weitz H."/>
            <person name="Taylor A."/>
            <person name="Grigoriev I.V."/>
            <person name="Nagy L.G."/>
            <person name="Martin F."/>
            <person name="Kauserud H."/>
        </authorList>
    </citation>
    <scope>NUCLEOTIDE SEQUENCE</scope>
    <source>
        <strain evidence="2">CBHHK002</strain>
    </source>
</reference>
<evidence type="ECO:0000256" key="1">
    <source>
        <dbReference type="SAM" id="Phobius"/>
    </source>
</evidence>
<protein>
    <submittedName>
        <fullName evidence="2">Uncharacterized protein</fullName>
    </submittedName>
</protein>